<evidence type="ECO:0000313" key="3">
    <source>
        <dbReference type="WBParaSite" id="HPLM_0000573901-mRNA-1"/>
    </source>
</evidence>
<keyword evidence="2" id="KW-1185">Reference proteome</keyword>
<sequence length="87" mass="9886">MRCGRCPRPDGRGRSSLLEYPLLILLLPFDSYLHDLKVVTYCSFILQHERLNRLAVTVDPLQNPAPVREYLKSAKMTQNEIAMLAAG</sequence>
<gene>
    <name evidence="1" type="ORF">HPLM_LOCUS5731</name>
</gene>
<evidence type="ECO:0000313" key="2">
    <source>
        <dbReference type="Proteomes" id="UP000268014"/>
    </source>
</evidence>
<protein>
    <submittedName>
        <fullName evidence="3">Histidine kinase</fullName>
    </submittedName>
</protein>
<proteinExistence type="predicted"/>
<dbReference type="EMBL" id="UZAF01016382">
    <property type="protein sequence ID" value="VDO26918.1"/>
    <property type="molecule type" value="Genomic_DNA"/>
</dbReference>
<name>A0A0N4W6N9_HAEPC</name>
<dbReference type="Proteomes" id="UP000268014">
    <property type="component" value="Unassembled WGS sequence"/>
</dbReference>
<accession>A0A0N4W6N9</accession>
<dbReference type="AlphaFoldDB" id="A0A0N4W6N9"/>
<reference evidence="1 2" key="2">
    <citation type="submission" date="2018-11" db="EMBL/GenBank/DDBJ databases">
        <authorList>
            <consortium name="Pathogen Informatics"/>
        </authorList>
    </citation>
    <scope>NUCLEOTIDE SEQUENCE [LARGE SCALE GENOMIC DNA]</scope>
    <source>
        <strain evidence="1 2">MHpl1</strain>
    </source>
</reference>
<evidence type="ECO:0000313" key="1">
    <source>
        <dbReference type="EMBL" id="VDO26918.1"/>
    </source>
</evidence>
<organism evidence="3">
    <name type="scientific">Haemonchus placei</name>
    <name type="common">Barber's pole worm</name>
    <dbReference type="NCBI Taxonomy" id="6290"/>
    <lineage>
        <taxon>Eukaryota</taxon>
        <taxon>Metazoa</taxon>
        <taxon>Ecdysozoa</taxon>
        <taxon>Nematoda</taxon>
        <taxon>Chromadorea</taxon>
        <taxon>Rhabditida</taxon>
        <taxon>Rhabditina</taxon>
        <taxon>Rhabditomorpha</taxon>
        <taxon>Strongyloidea</taxon>
        <taxon>Trichostrongylidae</taxon>
        <taxon>Haemonchus</taxon>
    </lineage>
</organism>
<dbReference type="WBParaSite" id="HPLM_0000573901-mRNA-1">
    <property type="protein sequence ID" value="HPLM_0000573901-mRNA-1"/>
    <property type="gene ID" value="HPLM_0000573901"/>
</dbReference>
<reference evidence="3" key="1">
    <citation type="submission" date="2017-02" db="UniProtKB">
        <authorList>
            <consortium name="WormBaseParasite"/>
        </authorList>
    </citation>
    <scope>IDENTIFICATION</scope>
</reference>